<dbReference type="Pfam" id="PF00083">
    <property type="entry name" value="Sugar_tr"/>
    <property type="match status" value="1"/>
</dbReference>
<dbReference type="RefSeq" id="WP_344435748.1">
    <property type="nucleotide sequence ID" value="NZ_BAAASL010000010.1"/>
</dbReference>
<feature type="transmembrane region" description="Helical" evidence="6">
    <location>
        <begin position="57"/>
        <end position="79"/>
    </location>
</feature>
<comment type="subcellular location">
    <subcellularLocation>
        <location evidence="1">Cell membrane</location>
        <topology evidence="1">Multi-pass membrane protein</topology>
    </subcellularLocation>
</comment>
<organism evidence="8 9">
    <name type="scientific">Streptomyces luteosporeus</name>
    <dbReference type="NCBI Taxonomy" id="173856"/>
    <lineage>
        <taxon>Bacteria</taxon>
        <taxon>Bacillati</taxon>
        <taxon>Actinomycetota</taxon>
        <taxon>Actinomycetes</taxon>
        <taxon>Kitasatosporales</taxon>
        <taxon>Streptomycetaceae</taxon>
        <taxon>Streptomyces</taxon>
    </lineage>
</organism>
<keyword evidence="4 6" id="KW-1133">Transmembrane helix</keyword>
<feature type="transmembrane region" description="Helical" evidence="6">
    <location>
        <begin position="265"/>
        <end position="284"/>
    </location>
</feature>
<evidence type="ECO:0000256" key="1">
    <source>
        <dbReference type="ARBA" id="ARBA00004651"/>
    </source>
</evidence>
<feature type="transmembrane region" description="Helical" evidence="6">
    <location>
        <begin position="239"/>
        <end position="259"/>
    </location>
</feature>
<dbReference type="PANTHER" id="PTHR23511:SF34">
    <property type="entry name" value="SYNAPTIC VESICLE GLYCOPROTEIN 2"/>
    <property type="match status" value="1"/>
</dbReference>
<feature type="transmembrane region" description="Helical" evidence="6">
    <location>
        <begin position="152"/>
        <end position="171"/>
    </location>
</feature>
<sequence>MADARGDRSYGTGGGFPRPVLFWAGAAACTTGALLHLPMYLHARHMGYRMAGMPMDAAMLTGMGLVLAGLAAVTAGLLPRQAAALRRRVVSVRVRALDDAPLRPAHAALLAVLSLAVTIDVMKPMTLSFVAPGVAAEYGLASPLHPGGDVPVAWLPLAGITSTMTGSFLWGPLGDRIGRRGSILLAGVLFATTSVCGAMPGFAWNVAMCFVMGTAAGGLIPIAFTLLAETVPQRHRGWLMVLIGGNVTVAYVLTSWLAATLTPTYSWRILWLVGLPTGLLLIVLNRWIPESPRYLLATGRTEQARQVLARYGATAGTGPQDVVRAPDRAPKEAAAGAVRGYRRLFAAAFRGPTLALTVLALGAGLMAYGFQMWLPTNLGRLGITEVSSDRVLRDSALISLPLNVLTALLYGLWSSRRTVIALSALTAGALVALAALGPTAAGHGLGLRLLLLVPLWGISATAAVMAAYSSEAYPTPLRALGSSWSAGTSKAGGVLILALSAAAVTVPPLGVTALLGAVPLALAAVAFAAFGPETRGRRLDEVVPEAAPARA</sequence>
<gene>
    <name evidence="8" type="ORF">GCM10010315_30180</name>
</gene>
<dbReference type="PROSITE" id="PS51257">
    <property type="entry name" value="PROKAR_LIPOPROTEIN"/>
    <property type="match status" value="1"/>
</dbReference>
<feature type="transmembrane region" description="Helical" evidence="6">
    <location>
        <begin position="353"/>
        <end position="375"/>
    </location>
</feature>
<feature type="transmembrane region" description="Helical" evidence="6">
    <location>
        <begin position="183"/>
        <end position="204"/>
    </location>
</feature>
<dbReference type="SUPFAM" id="SSF103473">
    <property type="entry name" value="MFS general substrate transporter"/>
    <property type="match status" value="1"/>
</dbReference>
<dbReference type="PANTHER" id="PTHR23511">
    <property type="entry name" value="SYNAPTIC VESICLE GLYCOPROTEIN 2"/>
    <property type="match status" value="1"/>
</dbReference>
<proteinExistence type="predicted"/>
<dbReference type="Proteomes" id="UP001500886">
    <property type="component" value="Unassembled WGS sequence"/>
</dbReference>
<protein>
    <submittedName>
        <fullName evidence="8">MFS transporter</fullName>
    </submittedName>
</protein>
<keyword evidence="5 6" id="KW-0472">Membrane</keyword>
<accession>A0ABP6G6S6</accession>
<evidence type="ECO:0000256" key="2">
    <source>
        <dbReference type="ARBA" id="ARBA00022448"/>
    </source>
</evidence>
<dbReference type="Gene3D" id="1.20.1250.20">
    <property type="entry name" value="MFS general substrate transporter like domains"/>
    <property type="match status" value="1"/>
</dbReference>
<feature type="transmembrane region" description="Helical" evidence="6">
    <location>
        <begin position="447"/>
        <end position="468"/>
    </location>
</feature>
<dbReference type="InterPro" id="IPR005828">
    <property type="entry name" value="MFS_sugar_transport-like"/>
</dbReference>
<evidence type="ECO:0000256" key="3">
    <source>
        <dbReference type="ARBA" id="ARBA00022692"/>
    </source>
</evidence>
<evidence type="ECO:0000313" key="9">
    <source>
        <dbReference type="Proteomes" id="UP001500886"/>
    </source>
</evidence>
<feature type="transmembrane region" description="Helical" evidence="6">
    <location>
        <begin position="420"/>
        <end position="441"/>
    </location>
</feature>
<comment type="caution">
    <text evidence="8">The sequence shown here is derived from an EMBL/GenBank/DDBJ whole genome shotgun (WGS) entry which is preliminary data.</text>
</comment>
<feature type="transmembrane region" description="Helical" evidence="6">
    <location>
        <begin position="395"/>
        <end position="413"/>
    </location>
</feature>
<name>A0ABP6G6S6_9ACTN</name>
<feature type="transmembrane region" description="Helical" evidence="6">
    <location>
        <begin position="509"/>
        <end position="530"/>
    </location>
</feature>
<dbReference type="EMBL" id="BAAASL010000010">
    <property type="protein sequence ID" value="GAA2717303.1"/>
    <property type="molecule type" value="Genomic_DNA"/>
</dbReference>
<keyword evidence="3 6" id="KW-0812">Transmembrane</keyword>
<reference evidence="9" key="1">
    <citation type="journal article" date="2019" name="Int. J. Syst. Evol. Microbiol.">
        <title>The Global Catalogue of Microorganisms (GCM) 10K type strain sequencing project: providing services to taxonomists for standard genome sequencing and annotation.</title>
        <authorList>
            <consortium name="The Broad Institute Genomics Platform"/>
            <consortium name="The Broad Institute Genome Sequencing Center for Infectious Disease"/>
            <person name="Wu L."/>
            <person name="Ma J."/>
        </authorList>
    </citation>
    <scope>NUCLEOTIDE SEQUENCE [LARGE SCALE GENOMIC DNA]</scope>
    <source>
        <strain evidence="9">JCM 4542</strain>
    </source>
</reference>
<keyword evidence="2" id="KW-0813">Transport</keyword>
<feature type="transmembrane region" description="Helical" evidence="6">
    <location>
        <begin position="210"/>
        <end position="227"/>
    </location>
</feature>
<feature type="transmembrane region" description="Helical" evidence="6">
    <location>
        <begin position="100"/>
        <end position="119"/>
    </location>
</feature>
<evidence type="ECO:0000259" key="7">
    <source>
        <dbReference type="PROSITE" id="PS50850"/>
    </source>
</evidence>
<dbReference type="InterPro" id="IPR036259">
    <property type="entry name" value="MFS_trans_sf"/>
</dbReference>
<dbReference type="PROSITE" id="PS50850">
    <property type="entry name" value="MFS"/>
    <property type="match status" value="1"/>
</dbReference>
<keyword evidence="9" id="KW-1185">Reference proteome</keyword>
<dbReference type="InterPro" id="IPR020846">
    <property type="entry name" value="MFS_dom"/>
</dbReference>
<feature type="transmembrane region" description="Helical" evidence="6">
    <location>
        <begin position="480"/>
        <end position="503"/>
    </location>
</feature>
<feature type="domain" description="Major facilitator superfamily (MFS) profile" evidence="7">
    <location>
        <begin position="109"/>
        <end position="535"/>
    </location>
</feature>
<evidence type="ECO:0000256" key="5">
    <source>
        <dbReference type="ARBA" id="ARBA00023136"/>
    </source>
</evidence>
<evidence type="ECO:0000256" key="4">
    <source>
        <dbReference type="ARBA" id="ARBA00022989"/>
    </source>
</evidence>
<evidence type="ECO:0000256" key="6">
    <source>
        <dbReference type="SAM" id="Phobius"/>
    </source>
</evidence>
<evidence type="ECO:0000313" key="8">
    <source>
        <dbReference type="EMBL" id="GAA2717303.1"/>
    </source>
</evidence>
<feature type="transmembrane region" description="Helical" evidence="6">
    <location>
        <begin position="20"/>
        <end position="37"/>
    </location>
</feature>